<keyword evidence="3" id="KW-0378">Hydrolase</keyword>
<dbReference type="GO" id="GO:0008237">
    <property type="term" value="F:metallopeptidase activity"/>
    <property type="evidence" value="ECO:0007669"/>
    <property type="project" value="UniProtKB-KW"/>
</dbReference>
<dbReference type="GO" id="GO:0006508">
    <property type="term" value="P:proteolysis"/>
    <property type="evidence" value="ECO:0007669"/>
    <property type="project" value="UniProtKB-KW"/>
</dbReference>
<dbReference type="Gene3D" id="3.40.140.10">
    <property type="entry name" value="Cytidine Deaminase, domain 2"/>
    <property type="match status" value="1"/>
</dbReference>
<evidence type="ECO:0000256" key="2">
    <source>
        <dbReference type="ARBA" id="ARBA00022723"/>
    </source>
</evidence>
<dbReference type="CDD" id="cd08071">
    <property type="entry name" value="MPN_DUF2466"/>
    <property type="match status" value="1"/>
</dbReference>
<reference evidence="7" key="1">
    <citation type="submission" date="2019-08" db="EMBL/GenBank/DDBJ databases">
        <authorList>
            <person name="Kucharzyk K."/>
            <person name="Murdoch R.W."/>
            <person name="Higgins S."/>
            <person name="Loffler F."/>
        </authorList>
    </citation>
    <scope>NUCLEOTIDE SEQUENCE</scope>
</reference>
<dbReference type="InterPro" id="IPR001405">
    <property type="entry name" value="UPF0758"/>
</dbReference>
<dbReference type="AlphaFoldDB" id="A0A645I791"/>
<sequence length="167" mass="18491">MLINSAENELINISGVGIKRAAQIKAIAELARRLYSNVYNVNKYKITQPKDAANLLMNDMRFLKKEYLKVILLNTKNEVISIETISIGSLNASITHPRETFISAIRKSAASIILAHNHPSGDPSPSSEDISLTNRIRESGKLLGIELLDHIIIGDLKYVSLKEQGIL</sequence>
<organism evidence="7">
    <name type="scientific">bioreactor metagenome</name>
    <dbReference type="NCBI Taxonomy" id="1076179"/>
    <lineage>
        <taxon>unclassified sequences</taxon>
        <taxon>metagenomes</taxon>
        <taxon>ecological metagenomes</taxon>
    </lineage>
</organism>
<name>A0A645I791_9ZZZZ</name>
<evidence type="ECO:0000256" key="1">
    <source>
        <dbReference type="ARBA" id="ARBA00022670"/>
    </source>
</evidence>
<dbReference type="Pfam" id="PF04002">
    <property type="entry name" value="RadC"/>
    <property type="match status" value="1"/>
</dbReference>
<dbReference type="InterPro" id="IPR020891">
    <property type="entry name" value="UPF0758_CS"/>
</dbReference>
<proteinExistence type="predicted"/>
<comment type="caution">
    <text evidence="7">The sequence shown here is derived from an EMBL/GenBank/DDBJ whole genome shotgun (WGS) entry which is preliminary data.</text>
</comment>
<keyword evidence="5" id="KW-0482">Metalloprotease</keyword>
<evidence type="ECO:0000256" key="5">
    <source>
        <dbReference type="ARBA" id="ARBA00023049"/>
    </source>
</evidence>
<keyword evidence="2" id="KW-0479">Metal-binding</keyword>
<accession>A0A645I791</accession>
<dbReference type="InterPro" id="IPR025657">
    <property type="entry name" value="RadC_JAB"/>
</dbReference>
<gene>
    <name evidence="7" type="ORF">SDC9_194579</name>
</gene>
<evidence type="ECO:0000256" key="3">
    <source>
        <dbReference type="ARBA" id="ARBA00022801"/>
    </source>
</evidence>
<dbReference type="GO" id="GO:0046872">
    <property type="term" value="F:metal ion binding"/>
    <property type="evidence" value="ECO:0007669"/>
    <property type="project" value="UniProtKB-KW"/>
</dbReference>
<feature type="domain" description="MPN" evidence="6">
    <location>
        <begin position="45"/>
        <end position="167"/>
    </location>
</feature>
<keyword evidence="1" id="KW-0645">Protease</keyword>
<dbReference type="PROSITE" id="PS01302">
    <property type="entry name" value="UPF0758"/>
    <property type="match status" value="1"/>
</dbReference>
<dbReference type="PROSITE" id="PS50249">
    <property type="entry name" value="MPN"/>
    <property type="match status" value="1"/>
</dbReference>
<keyword evidence="4" id="KW-0862">Zinc</keyword>
<dbReference type="PANTHER" id="PTHR30471">
    <property type="entry name" value="DNA REPAIR PROTEIN RADC"/>
    <property type="match status" value="1"/>
</dbReference>
<evidence type="ECO:0000259" key="6">
    <source>
        <dbReference type="PROSITE" id="PS50249"/>
    </source>
</evidence>
<evidence type="ECO:0000313" key="7">
    <source>
        <dbReference type="EMBL" id="MPN46980.1"/>
    </source>
</evidence>
<dbReference type="InterPro" id="IPR037518">
    <property type="entry name" value="MPN"/>
</dbReference>
<protein>
    <recommendedName>
        <fullName evidence="6">MPN domain-containing protein</fullName>
    </recommendedName>
</protein>
<dbReference type="PANTHER" id="PTHR30471:SF3">
    <property type="entry name" value="UPF0758 PROTEIN YEES-RELATED"/>
    <property type="match status" value="1"/>
</dbReference>
<dbReference type="NCBIfam" id="TIGR00608">
    <property type="entry name" value="radc"/>
    <property type="match status" value="1"/>
</dbReference>
<dbReference type="EMBL" id="VSSQ01108097">
    <property type="protein sequence ID" value="MPN46980.1"/>
    <property type="molecule type" value="Genomic_DNA"/>
</dbReference>
<evidence type="ECO:0000256" key="4">
    <source>
        <dbReference type="ARBA" id="ARBA00022833"/>
    </source>
</evidence>
<dbReference type="NCBIfam" id="NF000642">
    <property type="entry name" value="PRK00024.1"/>
    <property type="match status" value="1"/>
</dbReference>